<reference evidence="9" key="4">
    <citation type="submission" date="2025-09" db="UniProtKB">
        <authorList>
            <consortium name="Ensembl"/>
        </authorList>
    </citation>
    <scope>IDENTIFICATION</scope>
</reference>
<dbReference type="RefSeq" id="XP_018670041.1">
    <property type="nucleotide sequence ID" value="XM_018814496.2"/>
</dbReference>
<feature type="transmembrane region" description="Helical" evidence="8">
    <location>
        <begin position="137"/>
        <end position="158"/>
    </location>
</feature>
<reference evidence="9" key="2">
    <citation type="journal article" date="2008" name="Genome Biol.">
        <title>Improved genome assembly and evidence-based global gene model set for the chordate Ciona intestinalis: new insight into intron and operon populations.</title>
        <authorList>
            <person name="Satou Y."/>
            <person name="Mineta K."/>
            <person name="Ogasawara M."/>
            <person name="Sasakura Y."/>
            <person name="Shoguchi E."/>
            <person name="Ueno K."/>
            <person name="Yamada L."/>
            <person name="Matsumoto J."/>
            <person name="Wasserscheid J."/>
            <person name="Dewar K."/>
            <person name="Wiley G.B."/>
            <person name="Macmil S.L."/>
            <person name="Roe B.A."/>
            <person name="Zeller R.W."/>
            <person name="Hastings K.E."/>
            <person name="Lemaire P."/>
            <person name="Lindquist E."/>
            <person name="Endo T."/>
            <person name="Hotta K."/>
            <person name="Inaba K."/>
        </authorList>
    </citation>
    <scope>NUCLEOTIDE SEQUENCE [LARGE SCALE GENOMIC DNA]</scope>
    <source>
        <strain evidence="9">wild type</strain>
    </source>
</reference>
<evidence type="ECO:0000256" key="2">
    <source>
        <dbReference type="ARBA" id="ARBA00006175"/>
    </source>
</evidence>
<dbReference type="GO" id="GO:0016020">
    <property type="term" value="C:membrane"/>
    <property type="evidence" value="ECO:0000318"/>
    <property type="project" value="GO_Central"/>
</dbReference>
<comment type="subcellular location">
    <subcellularLocation>
        <location evidence="1">Membrane</location>
        <topology evidence="1">Multi-pass membrane protein</topology>
    </subcellularLocation>
</comment>
<dbReference type="STRING" id="7719.ENSCINP00000011466"/>
<proteinExistence type="inferred from homology"/>
<evidence type="ECO:0000256" key="8">
    <source>
        <dbReference type="SAM" id="Phobius"/>
    </source>
</evidence>
<dbReference type="SUPFAM" id="SSF81338">
    <property type="entry name" value="Aquaporin-like"/>
    <property type="match status" value="1"/>
</dbReference>
<dbReference type="PANTHER" id="PTHR19139:SF284">
    <property type="entry name" value="AQUAPORIN"/>
    <property type="match status" value="1"/>
</dbReference>
<dbReference type="Ensembl" id="ENSCINT00000011466.3">
    <property type="protein sequence ID" value="ENSCINP00000011466.3"/>
    <property type="gene ID" value="ENSCING00000005536.3"/>
</dbReference>
<organism evidence="9 10">
    <name type="scientific">Ciona intestinalis</name>
    <name type="common">Transparent sea squirt</name>
    <name type="synonym">Ascidia intestinalis</name>
    <dbReference type="NCBI Taxonomy" id="7719"/>
    <lineage>
        <taxon>Eukaryota</taxon>
        <taxon>Metazoa</taxon>
        <taxon>Chordata</taxon>
        <taxon>Tunicata</taxon>
        <taxon>Ascidiacea</taxon>
        <taxon>Phlebobranchia</taxon>
        <taxon>Cionidae</taxon>
        <taxon>Ciona</taxon>
    </lineage>
</organism>
<dbReference type="PANTHER" id="PTHR19139">
    <property type="entry name" value="AQUAPORIN TRANSPORTER"/>
    <property type="match status" value="1"/>
</dbReference>
<keyword evidence="10" id="KW-1185">Reference proteome</keyword>
<feature type="transmembrane region" description="Helical" evidence="8">
    <location>
        <begin position="99"/>
        <end position="117"/>
    </location>
</feature>
<feature type="transmembrane region" description="Helical" evidence="8">
    <location>
        <begin position="61"/>
        <end position="87"/>
    </location>
</feature>
<dbReference type="GeneID" id="100176371"/>
<keyword evidence="3 6" id="KW-0812">Transmembrane</keyword>
<protein>
    <submittedName>
        <fullName evidence="9">Aquaporin-8</fullName>
    </submittedName>
</protein>
<dbReference type="PRINTS" id="PR00783">
    <property type="entry name" value="MINTRINSICP"/>
</dbReference>
<evidence type="ECO:0000313" key="10">
    <source>
        <dbReference type="Proteomes" id="UP000008144"/>
    </source>
</evidence>
<dbReference type="OrthoDB" id="3222at2759"/>
<comment type="similarity">
    <text evidence="2 6">Belongs to the MIP/aquaporin (TC 1.A.8) family.</text>
</comment>
<feature type="transmembrane region" description="Helical" evidence="8">
    <location>
        <begin position="165"/>
        <end position="186"/>
    </location>
</feature>
<feature type="region of interest" description="Disordered" evidence="7">
    <location>
        <begin position="239"/>
        <end position="264"/>
    </location>
</feature>
<dbReference type="InterPro" id="IPR034294">
    <property type="entry name" value="Aquaporin_transptr"/>
</dbReference>
<evidence type="ECO:0000256" key="3">
    <source>
        <dbReference type="ARBA" id="ARBA00022692"/>
    </source>
</evidence>
<accession>F6Y3J4</accession>
<keyword evidence="6" id="KW-0813">Transport</keyword>
<dbReference type="GO" id="GO:0006833">
    <property type="term" value="P:water transport"/>
    <property type="evidence" value="ECO:0000318"/>
    <property type="project" value="GO_Central"/>
</dbReference>
<gene>
    <name evidence="9" type="primary">LOC100176371</name>
</gene>
<dbReference type="Pfam" id="PF00230">
    <property type="entry name" value="MIP"/>
    <property type="match status" value="1"/>
</dbReference>
<feature type="compositionally biased region" description="Polar residues" evidence="7">
    <location>
        <begin position="246"/>
        <end position="264"/>
    </location>
</feature>
<reference evidence="10" key="1">
    <citation type="journal article" date="2002" name="Science">
        <title>The draft genome of Ciona intestinalis: insights into chordate and vertebrate origins.</title>
        <authorList>
            <person name="Dehal P."/>
            <person name="Satou Y."/>
            <person name="Campbell R.K."/>
            <person name="Chapman J."/>
            <person name="Degnan B."/>
            <person name="De Tomaso A."/>
            <person name="Davidson B."/>
            <person name="Di Gregorio A."/>
            <person name="Gelpke M."/>
            <person name="Goodstein D.M."/>
            <person name="Harafuji N."/>
            <person name="Hastings K.E."/>
            <person name="Ho I."/>
            <person name="Hotta K."/>
            <person name="Huang W."/>
            <person name="Kawashima T."/>
            <person name="Lemaire P."/>
            <person name="Martinez D."/>
            <person name="Meinertzhagen I.A."/>
            <person name="Necula S."/>
            <person name="Nonaka M."/>
            <person name="Putnam N."/>
            <person name="Rash S."/>
            <person name="Saiga H."/>
            <person name="Satake M."/>
            <person name="Terry A."/>
            <person name="Yamada L."/>
            <person name="Wang H.G."/>
            <person name="Awazu S."/>
            <person name="Azumi K."/>
            <person name="Boore J."/>
            <person name="Branno M."/>
            <person name="Chin-Bow S."/>
            <person name="DeSantis R."/>
            <person name="Doyle S."/>
            <person name="Francino P."/>
            <person name="Keys D.N."/>
            <person name="Haga S."/>
            <person name="Hayashi H."/>
            <person name="Hino K."/>
            <person name="Imai K.S."/>
            <person name="Inaba K."/>
            <person name="Kano S."/>
            <person name="Kobayashi K."/>
            <person name="Kobayashi M."/>
            <person name="Lee B.I."/>
            <person name="Makabe K.W."/>
            <person name="Manohar C."/>
            <person name="Matassi G."/>
            <person name="Medina M."/>
            <person name="Mochizuki Y."/>
            <person name="Mount S."/>
            <person name="Morishita T."/>
            <person name="Miura S."/>
            <person name="Nakayama A."/>
            <person name="Nishizaka S."/>
            <person name="Nomoto H."/>
            <person name="Ohta F."/>
            <person name="Oishi K."/>
            <person name="Rigoutsos I."/>
            <person name="Sano M."/>
            <person name="Sasaki A."/>
            <person name="Sasakura Y."/>
            <person name="Shoguchi E."/>
            <person name="Shin-i T."/>
            <person name="Spagnuolo A."/>
            <person name="Stainier D."/>
            <person name="Suzuki M.M."/>
            <person name="Tassy O."/>
            <person name="Takatori N."/>
            <person name="Tokuoka M."/>
            <person name="Yagi K."/>
            <person name="Yoshizaki F."/>
            <person name="Wada S."/>
            <person name="Zhang C."/>
            <person name="Hyatt P.D."/>
            <person name="Larimer F."/>
            <person name="Detter C."/>
            <person name="Doggett N."/>
            <person name="Glavina T."/>
            <person name="Hawkins T."/>
            <person name="Richardson P."/>
            <person name="Lucas S."/>
            <person name="Kohara Y."/>
            <person name="Levine M."/>
            <person name="Satoh N."/>
            <person name="Rokhsar D.S."/>
        </authorList>
    </citation>
    <scope>NUCLEOTIDE SEQUENCE [LARGE SCALE GENOMIC DNA]</scope>
</reference>
<accession>A0A1W5BHV7</accession>
<dbReference type="GeneTree" id="ENSGT00940000159304"/>
<name>A0A1W5BHV7_CIOIN</name>
<evidence type="ECO:0000256" key="7">
    <source>
        <dbReference type="SAM" id="MobiDB-lite"/>
    </source>
</evidence>
<keyword evidence="5 8" id="KW-0472">Membrane</keyword>
<evidence type="ECO:0000256" key="1">
    <source>
        <dbReference type="ARBA" id="ARBA00004141"/>
    </source>
</evidence>
<evidence type="ECO:0000313" key="9">
    <source>
        <dbReference type="Ensembl" id="ENSCINP00000011466.3"/>
    </source>
</evidence>
<reference evidence="9" key="3">
    <citation type="submission" date="2025-08" db="UniProtKB">
        <authorList>
            <consortium name="Ensembl"/>
        </authorList>
    </citation>
    <scope>IDENTIFICATION</scope>
</reference>
<evidence type="ECO:0000256" key="4">
    <source>
        <dbReference type="ARBA" id="ARBA00022989"/>
    </source>
</evidence>
<dbReference type="EMBL" id="EAAA01001014">
    <property type="status" value="NOT_ANNOTATED_CDS"/>
    <property type="molecule type" value="Genomic_DNA"/>
</dbReference>
<evidence type="ECO:0000256" key="5">
    <source>
        <dbReference type="ARBA" id="ARBA00023136"/>
    </source>
</evidence>
<dbReference type="Proteomes" id="UP000008144">
    <property type="component" value="Chromosome 12"/>
</dbReference>
<evidence type="ECO:0000256" key="6">
    <source>
        <dbReference type="RuleBase" id="RU000477"/>
    </source>
</evidence>
<dbReference type="AlphaFoldDB" id="A0A1W5BHV7"/>
<dbReference type="InterPro" id="IPR023271">
    <property type="entry name" value="Aquaporin-like"/>
</dbReference>
<dbReference type="InterPro" id="IPR000425">
    <property type="entry name" value="MIP"/>
</dbReference>
<feature type="transmembrane region" description="Helical" evidence="8">
    <location>
        <begin position="206"/>
        <end position="228"/>
    </location>
</feature>
<dbReference type="InParanoid" id="A0A1W5BHV7"/>
<dbReference type="Gene3D" id="1.20.1080.10">
    <property type="entry name" value="Glycerol uptake facilitator protein"/>
    <property type="match status" value="1"/>
</dbReference>
<dbReference type="OMA" id="THGFCIF"/>
<sequence length="264" mass="27644">MPTQTRTVSQVYGTWVRPLIAEYFGQLIFAFIHCSTVNTMKATALSADSPIPLLPAISDGFVVAILVITIGHISGAHVNFAVTTAVFIGGGIKLPMVPLYFIAQMLGSLTGAALAYICNGSVSFGEFGLGAGVTVGQGVLMEVVLSALLTLAVLLAAVELSSVNAAFAIGFSILIDILAGFNISGACMNPTLSFGPAVVSGKWTNYWIYWVGPILGAFVSGTVFRLFLGTEARLLFRPDGGDENSETQMEKSSTTVDTVAKSSM</sequence>
<keyword evidence="4 8" id="KW-1133">Transmembrane helix</keyword>
<dbReference type="GO" id="GO:0015250">
    <property type="term" value="F:water channel activity"/>
    <property type="evidence" value="ECO:0000318"/>
    <property type="project" value="GO_Central"/>
</dbReference>